<dbReference type="InterPro" id="IPR036770">
    <property type="entry name" value="Ankyrin_rpt-contain_sf"/>
</dbReference>
<dbReference type="PROSITE" id="PS50088">
    <property type="entry name" value="ANK_REPEAT"/>
    <property type="match status" value="2"/>
</dbReference>
<feature type="compositionally biased region" description="Polar residues" evidence="4">
    <location>
        <begin position="489"/>
        <end position="500"/>
    </location>
</feature>
<evidence type="ECO:0000256" key="1">
    <source>
        <dbReference type="ARBA" id="ARBA00022737"/>
    </source>
</evidence>
<dbReference type="AlphaFoldDB" id="A0AAD9J3G1"/>
<dbReference type="EMBL" id="JAODUP010000647">
    <property type="protein sequence ID" value="KAK2145917.1"/>
    <property type="molecule type" value="Genomic_DNA"/>
</dbReference>
<evidence type="ECO:0000313" key="5">
    <source>
        <dbReference type="EMBL" id="KAK2145917.1"/>
    </source>
</evidence>
<protein>
    <submittedName>
        <fullName evidence="5">Uncharacterized protein</fullName>
    </submittedName>
</protein>
<evidence type="ECO:0000256" key="4">
    <source>
        <dbReference type="SAM" id="MobiDB-lite"/>
    </source>
</evidence>
<evidence type="ECO:0000313" key="6">
    <source>
        <dbReference type="Proteomes" id="UP001208570"/>
    </source>
</evidence>
<dbReference type="PRINTS" id="PR01415">
    <property type="entry name" value="ANKYRIN"/>
</dbReference>
<organism evidence="5 6">
    <name type="scientific">Paralvinella palmiformis</name>
    <dbReference type="NCBI Taxonomy" id="53620"/>
    <lineage>
        <taxon>Eukaryota</taxon>
        <taxon>Metazoa</taxon>
        <taxon>Spiralia</taxon>
        <taxon>Lophotrochozoa</taxon>
        <taxon>Annelida</taxon>
        <taxon>Polychaeta</taxon>
        <taxon>Sedentaria</taxon>
        <taxon>Canalipalpata</taxon>
        <taxon>Terebellida</taxon>
        <taxon>Terebelliformia</taxon>
        <taxon>Alvinellidae</taxon>
        <taxon>Paralvinella</taxon>
    </lineage>
</organism>
<name>A0AAD9J3G1_9ANNE</name>
<reference evidence="5" key="1">
    <citation type="journal article" date="2023" name="Mol. Biol. Evol.">
        <title>Third-Generation Sequencing Reveals the Adaptive Role of the Epigenome in Three Deep-Sea Polychaetes.</title>
        <authorList>
            <person name="Perez M."/>
            <person name="Aroh O."/>
            <person name="Sun Y."/>
            <person name="Lan Y."/>
            <person name="Juniper S.K."/>
            <person name="Young C.R."/>
            <person name="Angers B."/>
            <person name="Qian P.Y."/>
        </authorList>
    </citation>
    <scope>NUCLEOTIDE SEQUENCE</scope>
    <source>
        <strain evidence="5">P08H-3</strain>
    </source>
</reference>
<keyword evidence="1" id="KW-0677">Repeat</keyword>
<dbReference type="PROSITE" id="PS50297">
    <property type="entry name" value="ANK_REP_REGION"/>
    <property type="match status" value="1"/>
</dbReference>
<dbReference type="Gene3D" id="1.25.40.20">
    <property type="entry name" value="Ankyrin repeat-containing domain"/>
    <property type="match status" value="1"/>
</dbReference>
<feature type="repeat" description="ANK" evidence="3">
    <location>
        <begin position="141"/>
        <end position="173"/>
    </location>
</feature>
<proteinExistence type="predicted"/>
<dbReference type="InterPro" id="IPR002110">
    <property type="entry name" value="Ankyrin_rpt"/>
</dbReference>
<dbReference type="SUPFAM" id="SSF48403">
    <property type="entry name" value="Ankyrin repeat"/>
    <property type="match status" value="1"/>
</dbReference>
<dbReference type="PANTHER" id="PTHR24173:SF76">
    <property type="match status" value="1"/>
</dbReference>
<feature type="compositionally biased region" description="Polar residues" evidence="4">
    <location>
        <begin position="413"/>
        <end position="443"/>
    </location>
</feature>
<gene>
    <name evidence="5" type="ORF">LSH36_647g01004</name>
</gene>
<feature type="compositionally biased region" description="Basic and acidic residues" evidence="4">
    <location>
        <begin position="449"/>
        <end position="472"/>
    </location>
</feature>
<comment type="caution">
    <text evidence="5">The sequence shown here is derived from an EMBL/GenBank/DDBJ whole genome shotgun (WGS) entry which is preliminary data.</text>
</comment>
<evidence type="ECO:0000256" key="2">
    <source>
        <dbReference type="ARBA" id="ARBA00023043"/>
    </source>
</evidence>
<keyword evidence="6" id="KW-1185">Reference proteome</keyword>
<dbReference type="SMART" id="SM00248">
    <property type="entry name" value="ANK"/>
    <property type="match status" value="3"/>
</dbReference>
<evidence type="ECO:0000256" key="3">
    <source>
        <dbReference type="PROSITE-ProRule" id="PRU00023"/>
    </source>
</evidence>
<feature type="compositionally biased region" description="Polar residues" evidence="4">
    <location>
        <begin position="216"/>
        <end position="235"/>
    </location>
</feature>
<dbReference type="PANTHER" id="PTHR24173">
    <property type="entry name" value="ANKYRIN REPEAT CONTAINING"/>
    <property type="match status" value="1"/>
</dbReference>
<dbReference type="Proteomes" id="UP001208570">
    <property type="component" value="Unassembled WGS sequence"/>
</dbReference>
<sequence>MEPDVNAAIKKGFFQQVRFLLQLGGSANCRDDQRRTPLMNCALIEDETWGVGVARTLIEKGAAMRYRDRRGMNSLHYACIYGRKQLVELLLSSPDFDINQPDIHGNTPLHYAAMKGNATILEVLLAAMEKYKLGVDTANNHGFTALMQAWRSDNEHCARILLFHGADIKPRDLVHIKTAEEHEEDYRRRQEARKEKADRRSRGFFFNLTQQKRPSSAMSAFSRSNMESRQSSVQTRIRPASSRLLRRRTPNDADNSNIEEMEVDYLQKAEKDRLAGKLIRSASLSDIRNKPEQLLNILPVECFVKETQFQILNNHRPSFGVFGDKGTTTNNNNSWKSEIKKMYSAFQYQFTSSYRKPARPKQSEAVEIIEEVAPSPIPSEYDGGEKSKKNRKSASKGLQEDKQEKKLRKMSGRSLSRKGSTVSLKSQQAGVDCSSNESLNSSKKGSKKRTMDNNHELSELGVDKATKTDKNGKARSRKISAALEDHVTTTDQSNTSTASRGLTIPIVKEPIGQDQLGAIRE</sequence>
<accession>A0AAD9J3G1</accession>
<keyword evidence="2 3" id="KW-0040">ANK repeat</keyword>
<feature type="repeat" description="ANK" evidence="3">
    <location>
        <begin position="104"/>
        <end position="125"/>
    </location>
</feature>
<feature type="region of interest" description="Disordered" evidence="4">
    <location>
        <begin position="369"/>
        <end position="502"/>
    </location>
</feature>
<dbReference type="Pfam" id="PF12796">
    <property type="entry name" value="Ank_2"/>
    <property type="match status" value="1"/>
</dbReference>
<feature type="region of interest" description="Disordered" evidence="4">
    <location>
        <begin position="216"/>
        <end position="237"/>
    </location>
</feature>